<dbReference type="GO" id="GO:0006310">
    <property type="term" value="P:DNA recombination"/>
    <property type="evidence" value="ECO:0007669"/>
    <property type="project" value="UniProtKB-KW"/>
</dbReference>
<dbReference type="Proteomes" id="UP000366872">
    <property type="component" value="Unassembled WGS sequence"/>
</dbReference>
<gene>
    <name evidence="3" type="primary">xerC_2</name>
    <name evidence="3" type="ORF">PDESU_02672</name>
</gene>
<dbReference type="SUPFAM" id="SSF56349">
    <property type="entry name" value="DNA breaking-rejoining enzymes"/>
    <property type="match status" value="1"/>
</dbReference>
<dbReference type="GO" id="GO:0015074">
    <property type="term" value="P:DNA integration"/>
    <property type="evidence" value="ECO:0007669"/>
    <property type="project" value="InterPro"/>
</dbReference>
<dbReference type="Gene3D" id="1.10.443.10">
    <property type="entry name" value="Intergrase catalytic core"/>
    <property type="match status" value="1"/>
</dbReference>
<dbReference type="InterPro" id="IPR050090">
    <property type="entry name" value="Tyrosine_recombinase_XerCD"/>
</dbReference>
<dbReference type="InterPro" id="IPR013762">
    <property type="entry name" value="Integrase-like_cat_sf"/>
</dbReference>
<proteinExistence type="predicted"/>
<dbReference type="PANTHER" id="PTHR30349">
    <property type="entry name" value="PHAGE INTEGRASE-RELATED"/>
    <property type="match status" value="1"/>
</dbReference>
<feature type="domain" description="Tyr recombinase" evidence="2">
    <location>
        <begin position="109"/>
        <end position="304"/>
    </location>
</feature>
<accession>A0A6C2U3A1</accession>
<organism evidence="3 4">
    <name type="scientific">Pontiella desulfatans</name>
    <dbReference type="NCBI Taxonomy" id="2750659"/>
    <lineage>
        <taxon>Bacteria</taxon>
        <taxon>Pseudomonadati</taxon>
        <taxon>Kiritimatiellota</taxon>
        <taxon>Kiritimatiellia</taxon>
        <taxon>Kiritimatiellales</taxon>
        <taxon>Pontiellaceae</taxon>
        <taxon>Pontiella</taxon>
    </lineage>
</organism>
<dbReference type="InterPro" id="IPR011010">
    <property type="entry name" value="DNA_brk_join_enz"/>
</dbReference>
<keyword evidence="1" id="KW-0233">DNA recombination</keyword>
<evidence type="ECO:0000259" key="2">
    <source>
        <dbReference type="PROSITE" id="PS51898"/>
    </source>
</evidence>
<dbReference type="AlphaFoldDB" id="A0A6C2U3A1"/>
<dbReference type="Pfam" id="PF00589">
    <property type="entry name" value="Phage_integrase"/>
    <property type="match status" value="1"/>
</dbReference>
<sequence length="318" mass="36017">MNPQTSFESPLSDMMERFVVHKQMQGLDYTDRAYRLKFFDRFLCSEDCPDGFLRSEHFSGYLESLAHLKLKTRDSRLGVVHQFSLYLNAFRPDSQVMPLRRLPAVEQSIRFHRITAAEVGALMDAATKLSPKIRAACIRFLFGLLYATGLRISEAINLNLGDIDLERSTLFVRRGKFGKDRLVALAPSTVQALNTWLGLRSFHAGNGNSAPLLVGAPNKRLSYPQAKRAFRKLRTQCGLLGDPPPRLHDLRHNYASECLARWRREGKDIQTLLPVLSVAMGHVNPRATQRYIHIDAATLLDASGKIRDRFIQPNGENQ</sequence>
<evidence type="ECO:0000256" key="1">
    <source>
        <dbReference type="ARBA" id="ARBA00023172"/>
    </source>
</evidence>
<protein>
    <submittedName>
        <fullName evidence="3">Tyrosine recombinase XerC</fullName>
    </submittedName>
</protein>
<name>A0A6C2U3A1_PONDE</name>
<evidence type="ECO:0000313" key="3">
    <source>
        <dbReference type="EMBL" id="VGO14114.1"/>
    </source>
</evidence>
<dbReference type="GO" id="GO:0003677">
    <property type="term" value="F:DNA binding"/>
    <property type="evidence" value="ECO:0007669"/>
    <property type="project" value="InterPro"/>
</dbReference>
<dbReference type="EMBL" id="CAAHFG010000001">
    <property type="protein sequence ID" value="VGO14114.1"/>
    <property type="molecule type" value="Genomic_DNA"/>
</dbReference>
<dbReference type="PROSITE" id="PS51898">
    <property type="entry name" value="TYR_RECOMBINASE"/>
    <property type="match status" value="1"/>
</dbReference>
<dbReference type="PANTHER" id="PTHR30349:SF64">
    <property type="entry name" value="PROPHAGE INTEGRASE INTD-RELATED"/>
    <property type="match status" value="1"/>
</dbReference>
<dbReference type="RefSeq" id="WP_168442227.1">
    <property type="nucleotide sequence ID" value="NZ_CAAHFG010000001.1"/>
</dbReference>
<dbReference type="InterPro" id="IPR002104">
    <property type="entry name" value="Integrase_catalytic"/>
</dbReference>
<keyword evidence="4" id="KW-1185">Reference proteome</keyword>
<reference evidence="3 4" key="1">
    <citation type="submission" date="2019-04" db="EMBL/GenBank/DDBJ databases">
        <authorList>
            <person name="Van Vliet M D."/>
        </authorList>
    </citation>
    <scope>NUCLEOTIDE SEQUENCE [LARGE SCALE GENOMIC DNA]</scope>
    <source>
        <strain evidence="3 4">F1</strain>
    </source>
</reference>
<evidence type="ECO:0000313" key="4">
    <source>
        <dbReference type="Proteomes" id="UP000366872"/>
    </source>
</evidence>